<evidence type="ECO:0000313" key="3">
    <source>
        <dbReference type="Proteomes" id="UP001213000"/>
    </source>
</evidence>
<keyword evidence="3" id="KW-1185">Reference proteome</keyword>
<name>A0AAD5VLY2_9AGAR</name>
<dbReference type="EMBL" id="JANIEX010000935">
    <property type="protein sequence ID" value="KAJ3561935.1"/>
    <property type="molecule type" value="Genomic_DNA"/>
</dbReference>
<dbReference type="InterPro" id="IPR040976">
    <property type="entry name" value="Pkinase_fungal"/>
</dbReference>
<dbReference type="AlphaFoldDB" id="A0AAD5VLY2"/>
<sequence length="284" mass="32309">MLRCPVDVFLKHYVPFEPSPESIDEVYAVVHEKCLVKTQTSETAWKAFTCAPSSDKRREEEVFLGLQTILRVIEDVNPTQAAGLGTFKWDGCIQPSNVTSSDLIPAEAAVVAEFKKSSARSEVIQNRKQLVSAASQIMHDDPRRMFTYGVTIEDQQMSLWYFDCSHSVKSDPFDFTQDFKTFVRVFVSFLWATEHEIGFDPTVHRVKLGEEIRYVYQVEQKFFLTQSTIHNPRLLSISGRTTRVWEVVQVAGTTPSQVQEIMNNGKTASYTRQYLRSLEAGSAT</sequence>
<gene>
    <name evidence="2" type="ORF">NP233_g9890</name>
</gene>
<reference evidence="2" key="1">
    <citation type="submission" date="2022-07" db="EMBL/GenBank/DDBJ databases">
        <title>Genome Sequence of Leucocoprinus birnbaumii.</title>
        <authorList>
            <person name="Buettner E."/>
        </authorList>
    </citation>
    <scope>NUCLEOTIDE SEQUENCE</scope>
    <source>
        <strain evidence="2">VT141</strain>
    </source>
</reference>
<dbReference type="PANTHER" id="PTHR38248">
    <property type="entry name" value="FUNK1 6"/>
    <property type="match status" value="1"/>
</dbReference>
<proteinExistence type="predicted"/>
<dbReference type="Proteomes" id="UP001213000">
    <property type="component" value="Unassembled WGS sequence"/>
</dbReference>
<dbReference type="PANTHER" id="PTHR38248:SF2">
    <property type="entry name" value="FUNK1 11"/>
    <property type="match status" value="1"/>
</dbReference>
<evidence type="ECO:0000313" key="2">
    <source>
        <dbReference type="EMBL" id="KAJ3561935.1"/>
    </source>
</evidence>
<accession>A0AAD5VLY2</accession>
<protein>
    <recommendedName>
        <fullName evidence="1">Fungal-type protein kinase domain-containing protein</fullName>
    </recommendedName>
</protein>
<comment type="caution">
    <text evidence="2">The sequence shown here is derived from an EMBL/GenBank/DDBJ whole genome shotgun (WGS) entry which is preliminary data.</text>
</comment>
<organism evidence="2 3">
    <name type="scientific">Leucocoprinus birnbaumii</name>
    <dbReference type="NCBI Taxonomy" id="56174"/>
    <lineage>
        <taxon>Eukaryota</taxon>
        <taxon>Fungi</taxon>
        <taxon>Dikarya</taxon>
        <taxon>Basidiomycota</taxon>
        <taxon>Agaricomycotina</taxon>
        <taxon>Agaricomycetes</taxon>
        <taxon>Agaricomycetidae</taxon>
        <taxon>Agaricales</taxon>
        <taxon>Agaricineae</taxon>
        <taxon>Agaricaceae</taxon>
        <taxon>Leucocoprinus</taxon>
    </lineage>
</organism>
<dbReference type="Pfam" id="PF17667">
    <property type="entry name" value="Pkinase_fungal"/>
    <property type="match status" value="1"/>
</dbReference>
<feature type="domain" description="Fungal-type protein kinase" evidence="1">
    <location>
        <begin position="108"/>
        <end position="248"/>
    </location>
</feature>
<evidence type="ECO:0000259" key="1">
    <source>
        <dbReference type="Pfam" id="PF17667"/>
    </source>
</evidence>